<dbReference type="EnsemblMetazoa" id="PPA33229.1">
    <property type="protein sequence ID" value="PPA33229.1"/>
    <property type="gene ID" value="WBGene00206089"/>
</dbReference>
<gene>
    <name evidence="1" type="primary">WBGene00206089</name>
</gene>
<accession>A0A8R1UL41</accession>
<evidence type="ECO:0000313" key="1">
    <source>
        <dbReference type="EnsemblMetazoa" id="PPA33229.1"/>
    </source>
</evidence>
<organism evidence="1 2">
    <name type="scientific">Pristionchus pacificus</name>
    <name type="common">Parasitic nematode worm</name>
    <dbReference type="NCBI Taxonomy" id="54126"/>
    <lineage>
        <taxon>Eukaryota</taxon>
        <taxon>Metazoa</taxon>
        <taxon>Ecdysozoa</taxon>
        <taxon>Nematoda</taxon>
        <taxon>Chromadorea</taxon>
        <taxon>Rhabditida</taxon>
        <taxon>Rhabditina</taxon>
        <taxon>Diplogasteromorpha</taxon>
        <taxon>Diplogasteroidea</taxon>
        <taxon>Neodiplogasteridae</taxon>
        <taxon>Pristionchus</taxon>
    </lineage>
</organism>
<sequence length="133" mass="14914">MVAHDPCIDRAVLMYNQISGPIFFFSALAVVLLMLFDNDKRNRVYRRMILCLQHTLLDLMNGASTAYRKISGGSRHIRIQLFSIAADQMLCISAMVALAGNWVIYQAGFSFGLSIINLMVRQTADVTPTPTRE</sequence>
<reference evidence="1" key="2">
    <citation type="submission" date="2022-06" db="UniProtKB">
        <authorList>
            <consortium name="EnsemblMetazoa"/>
        </authorList>
    </citation>
    <scope>IDENTIFICATION</scope>
    <source>
        <strain evidence="1">PS312</strain>
    </source>
</reference>
<reference evidence="2" key="1">
    <citation type="journal article" date="2008" name="Nat. Genet.">
        <title>The Pristionchus pacificus genome provides a unique perspective on nematode lifestyle and parasitism.</title>
        <authorList>
            <person name="Dieterich C."/>
            <person name="Clifton S.W."/>
            <person name="Schuster L.N."/>
            <person name="Chinwalla A."/>
            <person name="Delehaunty K."/>
            <person name="Dinkelacker I."/>
            <person name="Fulton L."/>
            <person name="Fulton R."/>
            <person name="Godfrey J."/>
            <person name="Minx P."/>
            <person name="Mitreva M."/>
            <person name="Roeseler W."/>
            <person name="Tian H."/>
            <person name="Witte H."/>
            <person name="Yang S.P."/>
            <person name="Wilson R.K."/>
            <person name="Sommer R.J."/>
        </authorList>
    </citation>
    <scope>NUCLEOTIDE SEQUENCE [LARGE SCALE GENOMIC DNA]</scope>
    <source>
        <strain evidence="2">PS312</strain>
    </source>
</reference>
<protein>
    <submittedName>
        <fullName evidence="1">Uncharacterized protein</fullName>
    </submittedName>
</protein>
<proteinExistence type="predicted"/>
<dbReference type="AlphaFoldDB" id="A0A2A6CM11"/>
<evidence type="ECO:0000313" key="2">
    <source>
        <dbReference type="Proteomes" id="UP000005239"/>
    </source>
</evidence>
<name>A0A2A6CM11_PRIPA</name>
<keyword evidence="2" id="KW-1185">Reference proteome</keyword>
<accession>A0A2A6CM11</accession>
<dbReference type="Proteomes" id="UP000005239">
    <property type="component" value="Unassembled WGS sequence"/>
</dbReference>